<accession>A0ABV8RH49</accession>
<dbReference type="Pfam" id="PF00196">
    <property type="entry name" value="GerE"/>
    <property type="match status" value="1"/>
</dbReference>
<sequence length="209" mass="23079">MTTGTQLKSGNRKNPILASIEHSPIATVISDPRQKNNPIVASNKAFSELTGYPEEEIIGRNCKFLAGEGTEPWLTEKLREGIAAQKPVLVELLNYKRDGTPFRNAVLIAPAFDDDGVLEYFIGSQVELPEDADAPSVNRHQNAVEIVSHLSPRQKEILQKMAAGFRTKQIAYQLSLSEKTVQMHRMLLFKKLQTSNAADAVRIAVEAGL</sequence>
<dbReference type="Gene3D" id="3.30.450.20">
    <property type="entry name" value="PAS domain"/>
    <property type="match status" value="1"/>
</dbReference>
<evidence type="ECO:0000256" key="1">
    <source>
        <dbReference type="ARBA" id="ARBA00022630"/>
    </source>
</evidence>
<dbReference type="SMART" id="SM00421">
    <property type="entry name" value="HTH_LUXR"/>
    <property type="match status" value="1"/>
</dbReference>
<evidence type="ECO:0000313" key="7">
    <source>
        <dbReference type="Proteomes" id="UP001595887"/>
    </source>
</evidence>
<dbReference type="InterPro" id="IPR036388">
    <property type="entry name" value="WH-like_DNA-bd_sf"/>
</dbReference>
<keyword evidence="1" id="KW-0285">Flavoprotein</keyword>
<dbReference type="Pfam" id="PF13426">
    <property type="entry name" value="PAS_9"/>
    <property type="match status" value="1"/>
</dbReference>
<dbReference type="EMBL" id="JBHSDH010000013">
    <property type="protein sequence ID" value="MFC4291611.1"/>
    <property type="molecule type" value="Genomic_DNA"/>
</dbReference>
<dbReference type="PANTHER" id="PTHR47429:SF2">
    <property type="entry name" value="PROTEIN TWIN LOV 1"/>
    <property type="match status" value="1"/>
</dbReference>
<comment type="caution">
    <text evidence="6">The sequence shown here is derived from an EMBL/GenBank/DDBJ whole genome shotgun (WGS) entry which is preliminary data.</text>
</comment>
<dbReference type="Proteomes" id="UP001595887">
    <property type="component" value="Unassembled WGS sequence"/>
</dbReference>
<name>A0ABV8RH49_9SPHN</name>
<evidence type="ECO:0000256" key="2">
    <source>
        <dbReference type="ARBA" id="ARBA00022643"/>
    </source>
</evidence>
<gene>
    <name evidence="6" type="ORF">ACFOWX_04195</name>
</gene>
<keyword evidence="7" id="KW-1185">Reference proteome</keyword>
<dbReference type="InterPro" id="IPR016032">
    <property type="entry name" value="Sig_transdc_resp-reg_C-effctor"/>
</dbReference>
<proteinExistence type="predicted"/>
<dbReference type="PANTHER" id="PTHR47429">
    <property type="entry name" value="PROTEIN TWIN LOV 1"/>
    <property type="match status" value="1"/>
</dbReference>
<dbReference type="PRINTS" id="PR00038">
    <property type="entry name" value="HTHLUXR"/>
</dbReference>
<dbReference type="InterPro" id="IPR000014">
    <property type="entry name" value="PAS"/>
</dbReference>
<dbReference type="CDD" id="cd06170">
    <property type="entry name" value="LuxR_C_like"/>
    <property type="match status" value="1"/>
</dbReference>
<evidence type="ECO:0000259" key="4">
    <source>
        <dbReference type="PROSITE" id="PS50043"/>
    </source>
</evidence>
<evidence type="ECO:0000259" key="5">
    <source>
        <dbReference type="PROSITE" id="PS50112"/>
    </source>
</evidence>
<dbReference type="InterPro" id="IPR000792">
    <property type="entry name" value="Tscrpt_reg_LuxR_C"/>
</dbReference>
<dbReference type="SUPFAM" id="SSF46894">
    <property type="entry name" value="C-terminal effector domain of the bipartite response regulators"/>
    <property type="match status" value="1"/>
</dbReference>
<evidence type="ECO:0000256" key="3">
    <source>
        <dbReference type="ARBA" id="ARBA00022991"/>
    </source>
</evidence>
<dbReference type="InterPro" id="IPR035965">
    <property type="entry name" value="PAS-like_dom_sf"/>
</dbReference>
<protein>
    <submittedName>
        <fullName evidence="6">LuxR C-terminal-related transcriptional regulator</fullName>
    </submittedName>
</protein>
<feature type="domain" description="PAS" evidence="5">
    <location>
        <begin position="12"/>
        <end position="61"/>
    </location>
</feature>
<dbReference type="RefSeq" id="WP_381421630.1">
    <property type="nucleotide sequence ID" value="NZ_JBHSDH010000013.1"/>
</dbReference>
<organism evidence="6 7">
    <name type="scientific">Sphingorhabdus arenilitoris</name>
    <dbReference type="NCBI Taxonomy" id="1490041"/>
    <lineage>
        <taxon>Bacteria</taxon>
        <taxon>Pseudomonadati</taxon>
        <taxon>Pseudomonadota</taxon>
        <taxon>Alphaproteobacteria</taxon>
        <taxon>Sphingomonadales</taxon>
        <taxon>Sphingomonadaceae</taxon>
        <taxon>Sphingorhabdus</taxon>
    </lineage>
</organism>
<feature type="domain" description="HTH luxR-type" evidence="4">
    <location>
        <begin position="143"/>
        <end position="208"/>
    </location>
</feature>
<dbReference type="PROSITE" id="PS50043">
    <property type="entry name" value="HTH_LUXR_2"/>
    <property type="match status" value="1"/>
</dbReference>
<dbReference type="CDD" id="cd00130">
    <property type="entry name" value="PAS"/>
    <property type="match status" value="1"/>
</dbReference>
<dbReference type="SUPFAM" id="SSF55785">
    <property type="entry name" value="PYP-like sensor domain (PAS domain)"/>
    <property type="match status" value="1"/>
</dbReference>
<dbReference type="Gene3D" id="1.10.10.10">
    <property type="entry name" value="Winged helix-like DNA-binding domain superfamily/Winged helix DNA-binding domain"/>
    <property type="match status" value="1"/>
</dbReference>
<keyword evidence="3" id="KW-0157">Chromophore</keyword>
<reference evidence="7" key="1">
    <citation type="journal article" date="2019" name="Int. J. Syst. Evol. Microbiol.">
        <title>The Global Catalogue of Microorganisms (GCM) 10K type strain sequencing project: providing services to taxonomists for standard genome sequencing and annotation.</title>
        <authorList>
            <consortium name="The Broad Institute Genomics Platform"/>
            <consortium name="The Broad Institute Genome Sequencing Center for Infectious Disease"/>
            <person name="Wu L."/>
            <person name="Ma J."/>
        </authorList>
    </citation>
    <scope>NUCLEOTIDE SEQUENCE [LARGE SCALE GENOMIC DNA]</scope>
    <source>
        <strain evidence="7">CECT 8531</strain>
    </source>
</reference>
<dbReference type="NCBIfam" id="TIGR00229">
    <property type="entry name" value="sensory_box"/>
    <property type="match status" value="1"/>
</dbReference>
<evidence type="ECO:0000313" key="6">
    <source>
        <dbReference type="EMBL" id="MFC4291611.1"/>
    </source>
</evidence>
<dbReference type="PROSITE" id="PS50112">
    <property type="entry name" value="PAS"/>
    <property type="match status" value="1"/>
</dbReference>
<keyword evidence="2" id="KW-0288">FMN</keyword>